<proteinExistence type="predicted"/>
<dbReference type="Pfam" id="PF00111">
    <property type="entry name" value="Fer2"/>
    <property type="match status" value="1"/>
</dbReference>
<evidence type="ECO:0000259" key="8">
    <source>
        <dbReference type="PROSITE" id="PS51085"/>
    </source>
</evidence>
<evidence type="ECO:0000313" key="9">
    <source>
        <dbReference type="EMBL" id="PSL06884.1"/>
    </source>
</evidence>
<dbReference type="Gene3D" id="3.10.20.30">
    <property type="match status" value="1"/>
</dbReference>
<sequence length="193" mass="19825">MTRVSMTVDGVSYDDDVEPRTLLVHHLRERLGKVGTVVGCDTSNCGACTVMLAGKSVKSCSVLAVQADGADVTTVEGLAGRDGELHPVQQAFHESHALQCGYCTPGMIMAAVDLLSENPDPSDGEVREGLEGNLCRCTGYQNIVRAVRDAAASMRGTVPTAQEPAAEASAASTASTASTASSPGEPASQGVTT</sequence>
<evidence type="ECO:0000256" key="7">
    <source>
        <dbReference type="SAM" id="MobiDB-lite"/>
    </source>
</evidence>
<dbReference type="PANTHER" id="PTHR44379">
    <property type="entry name" value="OXIDOREDUCTASE WITH IRON-SULFUR SUBUNIT"/>
    <property type="match status" value="1"/>
</dbReference>
<dbReference type="InterPro" id="IPR001041">
    <property type="entry name" value="2Fe-2S_ferredoxin-type"/>
</dbReference>
<evidence type="ECO:0000256" key="2">
    <source>
        <dbReference type="ARBA" id="ARBA00022723"/>
    </source>
</evidence>
<dbReference type="GO" id="GO:0046872">
    <property type="term" value="F:metal ion binding"/>
    <property type="evidence" value="ECO:0007669"/>
    <property type="project" value="UniProtKB-KW"/>
</dbReference>
<comment type="caution">
    <text evidence="9">The sequence shown here is derived from an EMBL/GenBank/DDBJ whole genome shotgun (WGS) entry which is preliminary data.</text>
</comment>
<dbReference type="EMBL" id="PYGE01000002">
    <property type="protein sequence ID" value="PSL06884.1"/>
    <property type="molecule type" value="Genomic_DNA"/>
</dbReference>
<dbReference type="InterPro" id="IPR051452">
    <property type="entry name" value="Diverse_Oxidoreductases"/>
</dbReference>
<feature type="compositionally biased region" description="Low complexity" evidence="7">
    <location>
        <begin position="159"/>
        <end position="193"/>
    </location>
</feature>
<organism evidence="9 10">
    <name type="scientific">Haloactinopolyspora alba</name>
    <dbReference type="NCBI Taxonomy" id="648780"/>
    <lineage>
        <taxon>Bacteria</taxon>
        <taxon>Bacillati</taxon>
        <taxon>Actinomycetota</taxon>
        <taxon>Actinomycetes</taxon>
        <taxon>Jiangellales</taxon>
        <taxon>Jiangellaceae</taxon>
        <taxon>Haloactinopolyspora</taxon>
    </lineage>
</organism>
<evidence type="ECO:0000256" key="3">
    <source>
        <dbReference type="ARBA" id="ARBA00023002"/>
    </source>
</evidence>
<dbReference type="InterPro" id="IPR012675">
    <property type="entry name" value="Beta-grasp_dom_sf"/>
</dbReference>
<dbReference type="FunFam" id="3.10.20.30:FF:000020">
    <property type="entry name" value="Xanthine dehydrogenase iron-sulfur subunit"/>
    <property type="match status" value="1"/>
</dbReference>
<dbReference type="GO" id="GO:0051537">
    <property type="term" value="F:2 iron, 2 sulfur cluster binding"/>
    <property type="evidence" value="ECO:0007669"/>
    <property type="project" value="UniProtKB-KW"/>
</dbReference>
<evidence type="ECO:0000256" key="1">
    <source>
        <dbReference type="ARBA" id="ARBA00022714"/>
    </source>
</evidence>
<keyword evidence="1" id="KW-0001">2Fe-2S</keyword>
<keyword evidence="10" id="KW-1185">Reference proteome</keyword>
<evidence type="ECO:0000256" key="5">
    <source>
        <dbReference type="ARBA" id="ARBA00023014"/>
    </source>
</evidence>
<keyword evidence="3" id="KW-0560">Oxidoreductase</keyword>
<dbReference type="OrthoDB" id="3530637at2"/>
<dbReference type="Proteomes" id="UP000243528">
    <property type="component" value="Unassembled WGS sequence"/>
</dbReference>
<dbReference type="PANTHER" id="PTHR44379:SF5">
    <property type="entry name" value="OXIDOREDUCTASE WITH IRON-SULFUR SUBUNIT"/>
    <property type="match status" value="1"/>
</dbReference>
<evidence type="ECO:0000313" key="10">
    <source>
        <dbReference type="Proteomes" id="UP000243528"/>
    </source>
</evidence>
<reference evidence="9 10" key="1">
    <citation type="submission" date="2018-03" db="EMBL/GenBank/DDBJ databases">
        <title>Genomic Encyclopedia of Archaeal and Bacterial Type Strains, Phase II (KMG-II): from individual species to whole genera.</title>
        <authorList>
            <person name="Goeker M."/>
        </authorList>
    </citation>
    <scope>NUCLEOTIDE SEQUENCE [LARGE SCALE GENOMIC DNA]</scope>
    <source>
        <strain evidence="9 10">DSM 45211</strain>
    </source>
</reference>
<dbReference type="RefSeq" id="WP_106536067.1">
    <property type="nucleotide sequence ID" value="NZ_ML142898.1"/>
</dbReference>
<gene>
    <name evidence="9" type="ORF">CLV30_102273</name>
</gene>
<dbReference type="Gene3D" id="1.10.150.120">
    <property type="entry name" value="[2Fe-2S]-binding domain"/>
    <property type="match status" value="1"/>
</dbReference>
<dbReference type="InterPro" id="IPR036884">
    <property type="entry name" value="2Fe-2S-bd_dom_sf"/>
</dbReference>
<dbReference type="SUPFAM" id="SSF47741">
    <property type="entry name" value="CO dehydrogenase ISP C-domain like"/>
    <property type="match status" value="1"/>
</dbReference>
<dbReference type="InterPro" id="IPR036010">
    <property type="entry name" value="2Fe-2S_ferredoxin-like_sf"/>
</dbReference>
<feature type="domain" description="2Fe-2S ferredoxin-type" evidence="8">
    <location>
        <begin position="2"/>
        <end position="78"/>
    </location>
</feature>
<accession>A0A2P8EBP6</accession>
<keyword evidence="4" id="KW-0408">Iron</keyword>
<keyword evidence="5" id="KW-0411">Iron-sulfur</keyword>
<dbReference type="PROSITE" id="PS51085">
    <property type="entry name" value="2FE2S_FER_2"/>
    <property type="match status" value="1"/>
</dbReference>
<name>A0A2P8EBP6_9ACTN</name>
<evidence type="ECO:0000256" key="4">
    <source>
        <dbReference type="ARBA" id="ARBA00023004"/>
    </source>
</evidence>
<dbReference type="InterPro" id="IPR002888">
    <property type="entry name" value="2Fe-2S-bd"/>
</dbReference>
<dbReference type="AlphaFoldDB" id="A0A2P8EBP6"/>
<evidence type="ECO:0000256" key="6">
    <source>
        <dbReference type="ARBA" id="ARBA00060707"/>
    </source>
</evidence>
<dbReference type="Pfam" id="PF01799">
    <property type="entry name" value="Fer2_2"/>
    <property type="match status" value="1"/>
</dbReference>
<comment type="pathway">
    <text evidence="6">Alkaloid degradation; nicotine degradation.</text>
</comment>
<dbReference type="GO" id="GO:0016491">
    <property type="term" value="F:oxidoreductase activity"/>
    <property type="evidence" value="ECO:0007669"/>
    <property type="project" value="UniProtKB-KW"/>
</dbReference>
<protein>
    <submittedName>
        <fullName evidence="9">Carbon-monoxide dehydrogenase small subunit</fullName>
    </submittedName>
</protein>
<dbReference type="FunFam" id="1.10.150.120:FF:000003">
    <property type="entry name" value="Carbon monoxide dehydrogenase, small subunit"/>
    <property type="match status" value="1"/>
</dbReference>
<keyword evidence="2" id="KW-0479">Metal-binding</keyword>
<feature type="region of interest" description="Disordered" evidence="7">
    <location>
        <begin position="155"/>
        <end position="193"/>
    </location>
</feature>
<dbReference type="SUPFAM" id="SSF54292">
    <property type="entry name" value="2Fe-2S ferredoxin-like"/>
    <property type="match status" value="1"/>
</dbReference>